<protein>
    <submittedName>
        <fullName evidence="2">Uncharacterized protein</fullName>
    </submittedName>
</protein>
<reference evidence="2 3" key="1">
    <citation type="journal article" date="2016" name="BMC Genomics">
        <title>Comparative genomics reveals Cyclospora cayetanensis possesses coccidia-like metabolism and invasion components but unique surface antigens.</title>
        <authorList>
            <person name="Liu S."/>
            <person name="Wang L."/>
            <person name="Zheng H."/>
            <person name="Xu Z."/>
            <person name="Roellig D.M."/>
            <person name="Li N."/>
            <person name="Frace M.A."/>
            <person name="Tang K."/>
            <person name="Arrowood M.J."/>
            <person name="Moss D.M."/>
            <person name="Zhang L."/>
            <person name="Feng Y."/>
            <person name="Xiao L."/>
        </authorList>
    </citation>
    <scope>NUCLEOTIDE SEQUENCE [LARGE SCALE GENOMIC DNA]</scope>
    <source>
        <strain evidence="2 3">CHN_HEN01</strain>
    </source>
</reference>
<accession>A0A1D3D5V3</accession>
<dbReference type="VEuPathDB" id="ToxoDB:cyc_01444"/>
<keyword evidence="3" id="KW-1185">Reference proteome</keyword>
<organism evidence="2 3">
    <name type="scientific">Cyclospora cayetanensis</name>
    <dbReference type="NCBI Taxonomy" id="88456"/>
    <lineage>
        <taxon>Eukaryota</taxon>
        <taxon>Sar</taxon>
        <taxon>Alveolata</taxon>
        <taxon>Apicomplexa</taxon>
        <taxon>Conoidasida</taxon>
        <taxon>Coccidia</taxon>
        <taxon>Eucoccidiorida</taxon>
        <taxon>Eimeriorina</taxon>
        <taxon>Eimeriidae</taxon>
        <taxon>Cyclospora</taxon>
    </lineage>
</organism>
<evidence type="ECO:0000313" key="2">
    <source>
        <dbReference type="EMBL" id="OEH78831.1"/>
    </source>
</evidence>
<evidence type="ECO:0000256" key="1">
    <source>
        <dbReference type="SAM" id="MobiDB-lite"/>
    </source>
</evidence>
<dbReference type="Proteomes" id="UP000095192">
    <property type="component" value="Unassembled WGS sequence"/>
</dbReference>
<dbReference type="VEuPathDB" id="ToxoDB:LOC34618452"/>
<sequence>MVLCIGADKSALAAEIDEQRPLRHSPTSIGKQHDSSLGAAPVATGALPAVRQGLQAGRGEGCKRLASGQKGVADPRGIGGASRTMFQRPFVVASSLARFSQESTLGSEPLGWVERGRKAVLGASKSSKSSFGRPTETIANDGNGPEDAVADEGCAVYCIIGH</sequence>
<feature type="compositionally biased region" description="Polar residues" evidence="1">
    <location>
        <begin position="124"/>
        <end position="140"/>
    </location>
</feature>
<dbReference type="EMBL" id="JROU02000600">
    <property type="protein sequence ID" value="OEH78831.1"/>
    <property type="molecule type" value="Genomic_DNA"/>
</dbReference>
<proteinExistence type="predicted"/>
<dbReference type="InParanoid" id="A0A1D3D5V3"/>
<comment type="caution">
    <text evidence="2">The sequence shown here is derived from an EMBL/GenBank/DDBJ whole genome shotgun (WGS) entry which is preliminary data.</text>
</comment>
<dbReference type="AlphaFoldDB" id="A0A1D3D5V3"/>
<gene>
    <name evidence="2" type="ORF">cyc_01444</name>
</gene>
<feature type="region of interest" description="Disordered" evidence="1">
    <location>
        <begin position="124"/>
        <end position="145"/>
    </location>
</feature>
<evidence type="ECO:0000313" key="3">
    <source>
        <dbReference type="Proteomes" id="UP000095192"/>
    </source>
</evidence>
<name>A0A1D3D5V3_9EIME</name>